<feature type="domain" description="Alcohol dehydrogenase-like C-terminal" evidence="5">
    <location>
        <begin position="5"/>
        <end position="67"/>
    </location>
</feature>
<dbReference type="Proteomes" id="UP001319874">
    <property type="component" value="Chromosome 4"/>
</dbReference>
<evidence type="ECO:0000256" key="1">
    <source>
        <dbReference type="ARBA" id="ARBA00001947"/>
    </source>
</evidence>
<dbReference type="Gene3D" id="3.90.180.10">
    <property type="entry name" value="Medium-chain alcohol dehydrogenases, catalytic domain"/>
    <property type="match status" value="1"/>
</dbReference>
<evidence type="ECO:0000259" key="5">
    <source>
        <dbReference type="Pfam" id="PF00107"/>
    </source>
</evidence>
<comment type="cofactor">
    <cofactor evidence="1">
        <name>Zn(2+)</name>
        <dbReference type="ChEBI" id="CHEBI:29105"/>
    </cofactor>
</comment>
<keyword evidence="4" id="KW-0560">Oxidoreductase</keyword>
<sequence>MLVTAVSRSAFAQALGMVRRGGTVALNGLPPGDFPLPIFSTVLNGITVRGSIVGTRRDLQESLDFAAQGSVRAHIHRERLENINKVLGQLREGTVDGRVVLALD</sequence>
<reference evidence="6 7" key="1">
    <citation type="journal article" date="2022" name="Front. Microbiol.">
        <title>Identification and characterization of a novel class of self-sufficient cytochrome P450 hydroxylase involved in cyclohexanecarboxylate degradation in Paraburkholderia terrae strain KU-64.</title>
        <authorList>
            <person name="Yamamoto T."/>
            <person name="Hasegawa Y."/>
            <person name="Iwaki H."/>
        </authorList>
    </citation>
    <scope>NUCLEOTIDE SEQUENCE [LARGE SCALE GENOMIC DNA]</scope>
    <source>
        <strain evidence="6 7">KU-64</strain>
    </source>
</reference>
<dbReference type="PANTHER" id="PTHR42940">
    <property type="entry name" value="ALCOHOL DEHYDROGENASE 1-RELATED"/>
    <property type="match status" value="1"/>
</dbReference>
<accession>A0ABM7U014</accession>
<organism evidence="6 7">
    <name type="scientific">Paraburkholderia terrae</name>
    <dbReference type="NCBI Taxonomy" id="311230"/>
    <lineage>
        <taxon>Bacteria</taxon>
        <taxon>Pseudomonadati</taxon>
        <taxon>Pseudomonadota</taxon>
        <taxon>Betaproteobacteria</taxon>
        <taxon>Burkholderiales</taxon>
        <taxon>Burkholderiaceae</taxon>
        <taxon>Paraburkholderia</taxon>
    </lineage>
</organism>
<protein>
    <recommendedName>
        <fullName evidence="5">Alcohol dehydrogenase-like C-terminal domain-containing protein</fullName>
    </recommendedName>
</protein>
<proteinExistence type="predicted"/>
<evidence type="ECO:0000256" key="2">
    <source>
        <dbReference type="ARBA" id="ARBA00022723"/>
    </source>
</evidence>
<dbReference type="PANTHER" id="PTHR42940:SF8">
    <property type="entry name" value="VACUOLAR PROTEIN SORTING-ASSOCIATED PROTEIN 11"/>
    <property type="match status" value="1"/>
</dbReference>
<evidence type="ECO:0000256" key="4">
    <source>
        <dbReference type="ARBA" id="ARBA00023002"/>
    </source>
</evidence>
<dbReference type="InterPro" id="IPR036291">
    <property type="entry name" value="NAD(P)-bd_dom_sf"/>
</dbReference>
<gene>
    <name evidence="6" type="ORF">PTKU64_81470</name>
</gene>
<evidence type="ECO:0000313" key="6">
    <source>
        <dbReference type="EMBL" id="BCZ84472.1"/>
    </source>
</evidence>
<keyword evidence="7" id="KW-1185">Reference proteome</keyword>
<keyword evidence="2" id="KW-0479">Metal-binding</keyword>
<name>A0ABM7U014_9BURK</name>
<dbReference type="SUPFAM" id="SSF51735">
    <property type="entry name" value="NAD(P)-binding Rossmann-fold domains"/>
    <property type="match status" value="1"/>
</dbReference>
<evidence type="ECO:0000256" key="3">
    <source>
        <dbReference type="ARBA" id="ARBA00022833"/>
    </source>
</evidence>
<dbReference type="EMBL" id="AP024958">
    <property type="protein sequence ID" value="BCZ84472.1"/>
    <property type="molecule type" value="Genomic_DNA"/>
</dbReference>
<dbReference type="InterPro" id="IPR013149">
    <property type="entry name" value="ADH-like_C"/>
</dbReference>
<keyword evidence="3" id="KW-0862">Zinc</keyword>
<evidence type="ECO:0000313" key="7">
    <source>
        <dbReference type="Proteomes" id="UP001319874"/>
    </source>
</evidence>
<dbReference type="Pfam" id="PF00107">
    <property type="entry name" value="ADH_zinc_N"/>
    <property type="match status" value="1"/>
</dbReference>
<dbReference type="Gene3D" id="3.40.50.720">
    <property type="entry name" value="NAD(P)-binding Rossmann-like Domain"/>
    <property type="match status" value="1"/>
</dbReference>